<dbReference type="STRING" id="993073.AS029_07105"/>
<protein>
    <submittedName>
        <fullName evidence="1">Uncharacterized protein</fullName>
    </submittedName>
</protein>
<name>A0A1G6J0R5_9MICO</name>
<accession>A0A1G6J0R5</accession>
<dbReference type="EMBL" id="FMYG01000003">
    <property type="protein sequence ID" value="SDC12347.1"/>
    <property type="molecule type" value="Genomic_DNA"/>
</dbReference>
<dbReference type="AlphaFoldDB" id="A0A1G6J0R5"/>
<proteinExistence type="predicted"/>
<dbReference type="Proteomes" id="UP000183203">
    <property type="component" value="Unassembled WGS sequence"/>
</dbReference>
<organism evidence="1 2">
    <name type="scientific">Microbacterium enclense</name>
    <dbReference type="NCBI Taxonomy" id="993073"/>
    <lineage>
        <taxon>Bacteria</taxon>
        <taxon>Bacillati</taxon>
        <taxon>Actinomycetota</taxon>
        <taxon>Actinomycetes</taxon>
        <taxon>Micrococcales</taxon>
        <taxon>Microbacteriaceae</taxon>
        <taxon>Microbacterium</taxon>
    </lineage>
</organism>
<gene>
    <name evidence="1" type="ORF">SAMN05216418_1677</name>
</gene>
<reference evidence="1 2" key="1">
    <citation type="submission" date="2016-09" db="EMBL/GenBank/DDBJ databases">
        <authorList>
            <person name="Capua I."/>
            <person name="De Benedictis P."/>
            <person name="Joannis T."/>
            <person name="Lombin L.H."/>
            <person name="Cattoli G."/>
        </authorList>
    </citation>
    <scope>NUCLEOTIDE SEQUENCE [LARGE SCALE GENOMIC DNA]</scope>
    <source>
        <strain evidence="1 2">NIO-1002</strain>
    </source>
</reference>
<sequence length="218" mass="23733">MAGDGGRWWADGPLWSVSEARSTLIAMSPADLFLQSDAALREVVDQLDPADFSAAVPKEWSQLESPTLLGILGRHAYDEAWIPDVIAGRAAADGDPFADVDLLGDDPIAAYDALNDEATAAVRAGDMADTFRFTYGDYPAAEGLTHMATYRAFQAYSIAKHFGIPFHLSPELIAGFTEHVVPHADEWRQWGVFPPAIEPPADADDETRLLCTLGFWQP</sequence>
<evidence type="ECO:0000313" key="2">
    <source>
        <dbReference type="Proteomes" id="UP000183203"/>
    </source>
</evidence>
<evidence type="ECO:0000313" key="1">
    <source>
        <dbReference type="EMBL" id="SDC12347.1"/>
    </source>
</evidence>